<protein>
    <submittedName>
        <fullName evidence="2">Rab2a</fullName>
    </submittedName>
</protein>
<sequence>MFNDIKLAIIGDAFVGKTCMATRYVNDIFIQNTNCTTGNQFKRKIVQIEDKQIKFQIWDTAGQEKFRSLAYLYYRSAIAVILVFDVTNRETFNNLHYWIKEVKAKGDENAIIIIVGNKIDSQIREVAYNEAYQYASIQCVQYFETSALTGEGIDKVFTYLAKQCLNISTCTCITKDIKSCVHKQTLIIQRGCCW</sequence>
<dbReference type="InterPro" id="IPR005225">
    <property type="entry name" value="Small_GTP-bd"/>
</dbReference>
<comment type="caution">
    <text evidence="2">The sequence shown here is derived from an EMBL/GenBank/DDBJ whole genome shotgun (WGS) entry which is preliminary data.</text>
</comment>
<dbReference type="SMART" id="SM00176">
    <property type="entry name" value="RAN"/>
    <property type="match status" value="1"/>
</dbReference>
<organism evidence="2">
    <name type="scientific">Hexamita inflata</name>
    <dbReference type="NCBI Taxonomy" id="28002"/>
    <lineage>
        <taxon>Eukaryota</taxon>
        <taxon>Metamonada</taxon>
        <taxon>Diplomonadida</taxon>
        <taxon>Hexamitidae</taxon>
        <taxon>Hexamitinae</taxon>
        <taxon>Hexamita</taxon>
    </lineage>
</organism>
<dbReference type="PROSITE" id="PS51420">
    <property type="entry name" value="RHO"/>
    <property type="match status" value="1"/>
</dbReference>
<evidence type="ECO:0000313" key="2">
    <source>
        <dbReference type="EMBL" id="CAI9916623.1"/>
    </source>
</evidence>
<keyword evidence="1" id="KW-0547">Nucleotide-binding</keyword>
<proteinExistence type="predicted"/>
<dbReference type="GO" id="GO:0003924">
    <property type="term" value="F:GTPase activity"/>
    <property type="evidence" value="ECO:0007669"/>
    <property type="project" value="InterPro"/>
</dbReference>
<dbReference type="PROSITE" id="PS51419">
    <property type="entry name" value="RAB"/>
    <property type="match status" value="1"/>
</dbReference>
<reference evidence="2" key="1">
    <citation type="submission" date="2023-06" db="EMBL/GenBank/DDBJ databases">
        <authorList>
            <person name="Kurt Z."/>
        </authorList>
    </citation>
    <scope>NUCLEOTIDE SEQUENCE</scope>
</reference>
<dbReference type="AlphaFoldDB" id="A0AA86NCD9"/>
<dbReference type="EMBL" id="CAXDID020000053">
    <property type="protein sequence ID" value="CAL6006109.1"/>
    <property type="molecule type" value="Genomic_DNA"/>
</dbReference>
<dbReference type="SMART" id="SM00174">
    <property type="entry name" value="RHO"/>
    <property type="match status" value="1"/>
</dbReference>
<dbReference type="SMART" id="SM00175">
    <property type="entry name" value="RAB"/>
    <property type="match status" value="1"/>
</dbReference>
<evidence type="ECO:0000313" key="4">
    <source>
        <dbReference type="Proteomes" id="UP001642409"/>
    </source>
</evidence>
<dbReference type="EMBL" id="CATOUU010000108">
    <property type="protein sequence ID" value="CAI9916623.1"/>
    <property type="molecule type" value="Genomic_DNA"/>
</dbReference>
<dbReference type="InterPro" id="IPR001806">
    <property type="entry name" value="Small_GTPase"/>
</dbReference>
<dbReference type="InterPro" id="IPR027417">
    <property type="entry name" value="P-loop_NTPase"/>
</dbReference>
<accession>A0AA86NCD9</accession>
<dbReference type="PROSITE" id="PS51421">
    <property type="entry name" value="RAS"/>
    <property type="match status" value="1"/>
</dbReference>
<keyword evidence="4" id="KW-1185">Reference proteome</keyword>
<dbReference type="PRINTS" id="PR00449">
    <property type="entry name" value="RASTRNSFRMNG"/>
</dbReference>
<dbReference type="SMART" id="SM00177">
    <property type="entry name" value="ARF"/>
    <property type="match status" value="1"/>
</dbReference>
<gene>
    <name evidence="3" type="ORF">HINF_LOCUS19998</name>
    <name evidence="2" type="ORF">HINF_LOCUS4268</name>
</gene>
<dbReference type="SUPFAM" id="SSF52540">
    <property type="entry name" value="P-loop containing nucleoside triphosphate hydrolases"/>
    <property type="match status" value="1"/>
</dbReference>
<evidence type="ECO:0000313" key="3">
    <source>
        <dbReference type="EMBL" id="CAL6006109.1"/>
    </source>
</evidence>
<dbReference type="Pfam" id="PF00071">
    <property type="entry name" value="Ras"/>
    <property type="match status" value="1"/>
</dbReference>
<dbReference type="FunFam" id="3.40.50.300:FF:000808">
    <property type="entry name" value="Small GTP-binding protein, putative"/>
    <property type="match status" value="1"/>
</dbReference>
<dbReference type="GO" id="GO:0005525">
    <property type="term" value="F:GTP binding"/>
    <property type="evidence" value="ECO:0007669"/>
    <property type="project" value="InterPro"/>
</dbReference>
<dbReference type="Gene3D" id="3.40.50.300">
    <property type="entry name" value="P-loop containing nucleotide triphosphate hydrolases"/>
    <property type="match status" value="1"/>
</dbReference>
<dbReference type="SMART" id="SM00173">
    <property type="entry name" value="RAS"/>
    <property type="match status" value="1"/>
</dbReference>
<name>A0AA86NCD9_9EUKA</name>
<dbReference type="CDD" id="cd00154">
    <property type="entry name" value="Rab"/>
    <property type="match status" value="1"/>
</dbReference>
<dbReference type="Proteomes" id="UP001642409">
    <property type="component" value="Unassembled WGS sequence"/>
</dbReference>
<dbReference type="PANTHER" id="PTHR47978">
    <property type="match status" value="1"/>
</dbReference>
<evidence type="ECO:0000256" key="1">
    <source>
        <dbReference type="ARBA" id="ARBA00022741"/>
    </source>
</evidence>
<reference evidence="3 4" key="2">
    <citation type="submission" date="2024-07" db="EMBL/GenBank/DDBJ databases">
        <authorList>
            <person name="Akdeniz Z."/>
        </authorList>
    </citation>
    <scope>NUCLEOTIDE SEQUENCE [LARGE SCALE GENOMIC DNA]</scope>
</reference>
<dbReference type="NCBIfam" id="TIGR00231">
    <property type="entry name" value="small_GTP"/>
    <property type="match status" value="1"/>
</dbReference>